<dbReference type="SUPFAM" id="SSF54001">
    <property type="entry name" value="Cysteine proteinases"/>
    <property type="match status" value="1"/>
</dbReference>
<dbReference type="InterPro" id="IPR038765">
    <property type="entry name" value="Papain-like_cys_pep_sf"/>
</dbReference>
<feature type="chain" id="PRO_5015147452" evidence="5">
    <location>
        <begin position="27"/>
        <end position="374"/>
    </location>
</feature>
<evidence type="ECO:0000256" key="2">
    <source>
        <dbReference type="ARBA" id="ARBA00022670"/>
    </source>
</evidence>
<dbReference type="GO" id="GO:0008234">
    <property type="term" value="F:cysteine-type peptidase activity"/>
    <property type="evidence" value="ECO:0007669"/>
    <property type="project" value="UniProtKB-KW"/>
</dbReference>
<dbReference type="InterPro" id="IPR003646">
    <property type="entry name" value="SH3-like_bac-type"/>
</dbReference>
<keyword evidence="5" id="KW-0732">Signal</keyword>
<reference evidence="8 9" key="1">
    <citation type="submission" date="2014-09" db="EMBL/GenBank/DDBJ databases">
        <authorList>
            <person name="Hornung B.V."/>
        </authorList>
    </citation>
    <scope>NUCLEOTIDE SEQUENCE [LARGE SCALE GENOMIC DNA]</scope>
    <source>
        <strain evidence="8 9">FRIFI</strain>
    </source>
</reference>
<sequence>MNKQSIKMGLVATSILLPMSVSVSNADTIQKADIEYKTITGNSVNFRKGPSTSYSSIGKFYKGDKVEYIGKSGEWVNVKYNGKVGYVHGNYVSNSSEGNTSDNTIKYNKIVNASSLNVRKGPGTSYSKIDSIPNGTKVGVISESNGWAKVSYNGQIGYVSSQYLKSSEASTTPSEEKVKYNRKVNASSLNIRKGPSTSHSKIGSIPYGAEVGVILESNGWAKIKYNGQIGYVSSAYLTADISNGGGTTSQSADKVINLAQTLLGKPYVWGAEGPNSFDCSGFTQYVFKNSAGINIPRVSKDQSKFGQYVNKNNLQKGDLIFFDTSGSNDGDVSHVGIYMGNNKMIHASSSKGKVVISELSNYYNNAYVNARRVL</sequence>
<keyword evidence="4" id="KW-0788">Thiol protease</keyword>
<dbReference type="EMBL" id="LN650648">
    <property type="protein sequence ID" value="CEI72193.1"/>
    <property type="molecule type" value="Genomic_DNA"/>
</dbReference>
<evidence type="ECO:0000256" key="1">
    <source>
        <dbReference type="ARBA" id="ARBA00007074"/>
    </source>
</evidence>
<gene>
    <name evidence="8" type="ORF">FRIFI_0646</name>
</gene>
<proteinExistence type="inferred from homology"/>
<evidence type="ECO:0000259" key="7">
    <source>
        <dbReference type="PROSITE" id="PS51935"/>
    </source>
</evidence>
<feature type="domain" description="SH3b" evidence="6">
    <location>
        <begin position="34"/>
        <end position="96"/>
    </location>
</feature>
<dbReference type="Pfam" id="PF08239">
    <property type="entry name" value="SH3_3"/>
    <property type="match status" value="3"/>
</dbReference>
<evidence type="ECO:0000313" key="9">
    <source>
        <dbReference type="Proteomes" id="UP000245695"/>
    </source>
</evidence>
<accession>A0A2P2BPB0</accession>
<dbReference type="PANTHER" id="PTHR34408:SF1">
    <property type="entry name" value="GLYCOSYL HYDROLASE FAMILY 19 DOMAIN-CONTAINING PROTEIN HI_1415"/>
    <property type="match status" value="1"/>
</dbReference>
<evidence type="ECO:0000259" key="6">
    <source>
        <dbReference type="PROSITE" id="PS51781"/>
    </source>
</evidence>
<dbReference type="RefSeq" id="WP_166504963.1">
    <property type="nucleotide sequence ID" value="NZ_LN650648.1"/>
</dbReference>
<name>A0A2P2BPB0_9FIRM</name>
<feature type="domain" description="SH3b" evidence="6">
    <location>
        <begin position="106"/>
        <end position="168"/>
    </location>
</feature>
<dbReference type="Gene3D" id="3.90.1720.10">
    <property type="entry name" value="endopeptidase domain like (from Nostoc punctiforme)"/>
    <property type="match status" value="1"/>
</dbReference>
<feature type="signal peptide" evidence="5">
    <location>
        <begin position="1"/>
        <end position="26"/>
    </location>
</feature>
<dbReference type="InterPro" id="IPR000064">
    <property type="entry name" value="NLP_P60_dom"/>
</dbReference>
<keyword evidence="3" id="KW-0378">Hydrolase</keyword>
<protein>
    <submittedName>
        <fullName evidence="8">SH3 domain protein</fullName>
    </submittedName>
</protein>
<comment type="similarity">
    <text evidence="1">Belongs to the peptidase C40 family.</text>
</comment>
<feature type="domain" description="SH3b" evidence="6">
    <location>
        <begin position="179"/>
        <end position="241"/>
    </location>
</feature>
<dbReference type="InterPro" id="IPR036028">
    <property type="entry name" value="SH3-like_dom_sf"/>
</dbReference>
<dbReference type="PANTHER" id="PTHR34408">
    <property type="entry name" value="FAMILY PROTEIN, PUTATIVE-RELATED"/>
    <property type="match status" value="1"/>
</dbReference>
<dbReference type="PROSITE" id="PS51781">
    <property type="entry name" value="SH3B"/>
    <property type="match status" value="3"/>
</dbReference>
<evidence type="ECO:0000256" key="3">
    <source>
        <dbReference type="ARBA" id="ARBA00022801"/>
    </source>
</evidence>
<evidence type="ECO:0000313" key="8">
    <source>
        <dbReference type="EMBL" id="CEI72193.1"/>
    </source>
</evidence>
<dbReference type="SUPFAM" id="SSF50044">
    <property type="entry name" value="SH3-domain"/>
    <property type="match status" value="1"/>
</dbReference>
<dbReference type="Pfam" id="PF00877">
    <property type="entry name" value="NLPC_P60"/>
    <property type="match status" value="1"/>
</dbReference>
<evidence type="ECO:0000256" key="4">
    <source>
        <dbReference type="ARBA" id="ARBA00022807"/>
    </source>
</evidence>
<dbReference type="Gene3D" id="2.30.30.40">
    <property type="entry name" value="SH3 Domains"/>
    <property type="match status" value="3"/>
</dbReference>
<dbReference type="AlphaFoldDB" id="A0A2P2BPB0"/>
<keyword evidence="2" id="KW-0645">Protease</keyword>
<dbReference type="SMART" id="SM00287">
    <property type="entry name" value="SH3b"/>
    <property type="match status" value="3"/>
</dbReference>
<keyword evidence="9" id="KW-1185">Reference proteome</keyword>
<feature type="domain" description="NlpC/P60" evidence="7">
    <location>
        <begin position="249"/>
        <end position="374"/>
    </location>
</feature>
<organism evidence="8 9">
    <name type="scientific">Romboutsia hominis</name>
    <dbReference type="NCBI Taxonomy" id="1507512"/>
    <lineage>
        <taxon>Bacteria</taxon>
        <taxon>Bacillati</taxon>
        <taxon>Bacillota</taxon>
        <taxon>Clostridia</taxon>
        <taxon>Peptostreptococcales</taxon>
        <taxon>Peptostreptococcaceae</taxon>
        <taxon>Romboutsia</taxon>
    </lineage>
</organism>
<evidence type="ECO:0000256" key="5">
    <source>
        <dbReference type="SAM" id="SignalP"/>
    </source>
</evidence>
<dbReference type="PROSITE" id="PS51935">
    <property type="entry name" value="NLPC_P60"/>
    <property type="match status" value="1"/>
</dbReference>
<dbReference type="InterPro" id="IPR052354">
    <property type="entry name" value="Cell_Wall_Dynamics_Protein"/>
</dbReference>
<dbReference type="GO" id="GO:0006508">
    <property type="term" value="P:proteolysis"/>
    <property type="evidence" value="ECO:0007669"/>
    <property type="project" value="UniProtKB-KW"/>
</dbReference>
<dbReference type="Proteomes" id="UP000245695">
    <property type="component" value="Chromosome 1"/>
</dbReference>
<dbReference type="KEGG" id="rhom:FRIFI_0646"/>